<dbReference type="Pfam" id="PF24351">
    <property type="entry name" value="DUF7511"/>
    <property type="match status" value="1"/>
</dbReference>
<evidence type="ECO:0000313" key="4">
    <source>
        <dbReference type="Proteomes" id="UP001596434"/>
    </source>
</evidence>
<accession>A0ABD6A259</accession>
<protein>
    <recommendedName>
        <fullName evidence="2">DUF7511 domain-containing protein</fullName>
    </recommendedName>
</protein>
<dbReference type="EMBL" id="JBHTAT010000001">
    <property type="protein sequence ID" value="MFC7256824.1"/>
    <property type="molecule type" value="Genomic_DNA"/>
</dbReference>
<dbReference type="Proteomes" id="UP001596434">
    <property type="component" value="Unassembled WGS sequence"/>
</dbReference>
<dbReference type="AlphaFoldDB" id="A0ABD6A259"/>
<sequence length="67" mass="7457">MSNTSQPDDAGPHVDGSDEGRLRSVVVTYEGAADRRTLYPPDATDVERLTHWLTADADAFQHLDEMR</sequence>
<name>A0ABD6A259_9EURY</name>
<organism evidence="3 4">
    <name type="scientific">Haloplanus litoreus</name>
    <dbReference type="NCBI Taxonomy" id="767515"/>
    <lineage>
        <taxon>Archaea</taxon>
        <taxon>Methanobacteriati</taxon>
        <taxon>Methanobacteriota</taxon>
        <taxon>Stenosarchaea group</taxon>
        <taxon>Halobacteria</taxon>
        <taxon>Halobacteriales</taxon>
        <taxon>Haloferacaceae</taxon>
        <taxon>Haloplanus</taxon>
    </lineage>
</organism>
<dbReference type="GeneID" id="96955219"/>
<dbReference type="RefSeq" id="WP_379706273.1">
    <property type="nucleotide sequence ID" value="NZ_JBHTAT010000001.1"/>
</dbReference>
<keyword evidence="4" id="KW-1185">Reference proteome</keyword>
<evidence type="ECO:0000313" key="3">
    <source>
        <dbReference type="EMBL" id="MFC7256824.1"/>
    </source>
</evidence>
<feature type="domain" description="DUF7511" evidence="2">
    <location>
        <begin position="22"/>
        <end position="67"/>
    </location>
</feature>
<feature type="region of interest" description="Disordered" evidence="1">
    <location>
        <begin position="1"/>
        <end position="22"/>
    </location>
</feature>
<reference evidence="3 4" key="1">
    <citation type="journal article" date="2019" name="Int. J. Syst. Evol. Microbiol.">
        <title>The Global Catalogue of Microorganisms (GCM) 10K type strain sequencing project: providing services to taxonomists for standard genome sequencing and annotation.</title>
        <authorList>
            <consortium name="The Broad Institute Genomics Platform"/>
            <consortium name="The Broad Institute Genome Sequencing Center for Infectious Disease"/>
            <person name="Wu L."/>
            <person name="Ma J."/>
        </authorList>
    </citation>
    <scope>NUCLEOTIDE SEQUENCE [LARGE SCALE GENOMIC DNA]</scope>
    <source>
        <strain evidence="3 4">GX21</strain>
    </source>
</reference>
<gene>
    <name evidence="3" type="ORF">ACFQKE_16175</name>
</gene>
<evidence type="ECO:0000256" key="1">
    <source>
        <dbReference type="SAM" id="MobiDB-lite"/>
    </source>
</evidence>
<dbReference type="InterPro" id="IPR055933">
    <property type="entry name" value="DUF7511"/>
</dbReference>
<comment type="caution">
    <text evidence="3">The sequence shown here is derived from an EMBL/GenBank/DDBJ whole genome shotgun (WGS) entry which is preliminary data.</text>
</comment>
<proteinExistence type="predicted"/>
<evidence type="ECO:0000259" key="2">
    <source>
        <dbReference type="Pfam" id="PF24351"/>
    </source>
</evidence>
<feature type="compositionally biased region" description="Basic and acidic residues" evidence="1">
    <location>
        <begin position="10"/>
        <end position="22"/>
    </location>
</feature>